<evidence type="ECO:0000313" key="8">
    <source>
        <dbReference type="Proteomes" id="UP001596161"/>
    </source>
</evidence>
<protein>
    <submittedName>
        <fullName evidence="7">Translocation/assembly module TamB domain-containing protein</fullName>
    </submittedName>
</protein>
<dbReference type="PANTHER" id="PTHR30441">
    <property type="entry name" value="DUF748 DOMAIN-CONTAINING PROTEIN"/>
    <property type="match status" value="1"/>
</dbReference>
<feature type="domain" description="Translocation and assembly module TamB C-terminal" evidence="6">
    <location>
        <begin position="1000"/>
        <end position="1423"/>
    </location>
</feature>
<comment type="caution">
    <text evidence="7">The sequence shown here is derived from an EMBL/GenBank/DDBJ whole genome shotgun (WGS) entry which is preliminary data.</text>
</comment>
<gene>
    <name evidence="7" type="ORF">ACFPIB_17020</name>
</gene>
<accession>A0ABW0EGJ8</accession>
<keyword evidence="4" id="KW-0472">Membrane</keyword>
<evidence type="ECO:0000256" key="1">
    <source>
        <dbReference type="ARBA" id="ARBA00004167"/>
    </source>
</evidence>
<sequence length="1479" mass="165531">MVQKTAAWISETIEHKVTIGKVDIRFFKSVVLDSVRVLDIRGNELFYIGQLDADISVFSIFEPNKLSIATLTITEPRTHLIKYEGTDSLNITTFIHSLSKLIKPDTTTASKPFDFHIDRVVLQNGYFAYDNENDAPTDFGLDYQHMKLARINADLSEIEFLGDTIKANIKGLTAFDLPSKTHLKNLDVKMTFAPTFWEWNEMDLKVGRSNLRHYVRFDYKHFFNFVDFNDSVHVTARLDSSAVFSDDIALFAPQLKDWNEKVIVTADIKGKTSRFDAKNVDIIYGKNTHVVGNISATGLPNMKETFAELKLKPSTLNANDLKRYIPDDAFAYADRLGTVKLQGQFVGFYNDFVANGSFQTALGSFVSDINLKLNKNKTQSSYRGYLKTDNFQVGKLIGDESVLKNISIDGKIAGSGFDAETANLELDATIKSLNFNNYTYQNIVTNGKLGQQAFSGAFSVNDPNLVMKGNGTINLEKGNQRFDLTANIENANLKPLNFTPQDFRVKTNATLHFSGYRPDDLLGTAHLRNTTITFENKPVQIDSLDVVSAKTGGIRTLDVRSELLNFDAKGDFNYTSLVRDIAMLVKEYKLNFENNATATANYYRKKTSRNVPPDYALDFNLHLKKANPLFHIFVPAFSISDNAKIAGNFRNGQTAIFGFSGQIDTILYGDYKLFTNNLELTTSKLPFSPEVLAQAFLTSKKQQVPSAGATENFFAEGVWTGQKIQFATNIAQSGTTNKASFSGDLNFLPNRLQIVFNKSNLNLLGKNWTISPENTVEIRGKEIDFRNLVLSYQNQSISASGMLSADPSKLMQVKVSNFELQNLNPLMAQKMSGVLNADLTARDIYDQIILTSQLRVDSLFFDEILIGNVAGESDWDRRQSRLQVNLGVMRDARKVLNVTGTYNPDGGNNQLNLLAAMEDAPVKIVEPFLKTIISDMDGTMEGRIRILGKLTGPILKGVANVSNGRFKFDYLNTVYSFSDRVYFAENGIMFRGIKLRDIFGNTATLTGGVYHDGFDKMVLDLKTDFRRFMVLNTTREQNDLYYGSAIATGDASIFGPPSNLKLNVDARSEKGTRISIPLNTQAKASRQGFIRFVKANSKDTTKVKVAVEEQKVDLSGINMNFNLDVTDDAYVEIIFDERTGDIIRGTGNGRIRMNIDTRGEFNMYGNYEVVQGAYNFTLYNLVNKEFNVRPGGRINWTGDPYGGNLNIQATNTQRVSLREVLQGGMTDTLGTDNGADNRRYPVTVVMGLSGNLLTPEIKLDMEFNDVPSQVETLLQPFISNIRTDEQELNRQVFSLLVFKRLSPIGEFALNNAGTDVLTSISEFVSNQFSYWISQVDSNLEVDIGISGADAAGNPEIMTRIGYSFLEGRLRVSRESSLGSNNTTTRTTNATAIGDWRAEYYLRPDGKLRLKLQYVTSAVNTFENNTFTTSSVGLVHTQQFDSFRELFGRKKPSKRLKRAQEERSRQLERIEPDDIKPPPI</sequence>
<evidence type="ECO:0000259" key="6">
    <source>
        <dbReference type="Pfam" id="PF04357"/>
    </source>
</evidence>
<dbReference type="InterPro" id="IPR052894">
    <property type="entry name" value="AsmA-related"/>
</dbReference>
<feature type="compositionally biased region" description="Basic and acidic residues" evidence="5">
    <location>
        <begin position="1457"/>
        <end position="1479"/>
    </location>
</feature>
<name>A0ABW0EGJ8_9BACT</name>
<reference evidence="8" key="1">
    <citation type="journal article" date="2019" name="Int. J. Syst. Evol. Microbiol.">
        <title>The Global Catalogue of Microorganisms (GCM) 10K type strain sequencing project: providing services to taxonomists for standard genome sequencing and annotation.</title>
        <authorList>
            <consortium name="The Broad Institute Genomics Platform"/>
            <consortium name="The Broad Institute Genome Sequencing Center for Infectious Disease"/>
            <person name="Wu L."/>
            <person name="Ma J."/>
        </authorList>
    </citation>
    <scope>NUCLEOTIDE SEQUENCE [LARGE SCALE GENOMIC DNA]</scope>
    <source>
        <strain evidence="8">KACC 12602</strain>
    </source>
</reference>
<evidence type="ECO:0000256" key="5">
    <source>
        <dbReference type="SAM" id="MobiDB-lite"/>
    </source>
</evidence>
<dbReference type="Pfam" id="PF04357">
    <property type="entry name" value="TamB"/>
    <property type="match status" value="1"/>
</dbReference>
<dbReference type="InterPro" id="IPR007452">
    <property type="entry name" value="TamB_C"/>
</dbReference>
<evidence type="ECO:0000313" key="7">
    <source>
        <dbReference type="EMBL" id="MFC5272320.1"/>
    </source>
</evidence>
<dbReference type="Proteomes" id="UP001596161">
    <property type="component" value="Unassembled WGS sequence"/>
</dbReference>
<dbReference type="EMBL" id="JBHSKT010000015">
    <property type="protein sequence ID" value="MFC5272320.1"/>
    <property type="molecule type" value="Genomic_DNA"/>
</dbReference>
<proteinExistence type="predicted"/>
<comment type="subcellular location">
    <subcellularLocation>
        <location evidence="1">Membrane</location>
        <topology evidence="1">Single-pass membrane protein</topology>
    </subcellularLocation>
</comment>
<evidence type="ECO:0000256" key="4">
    <source>
        <dbReference type="ARBA" id="ARBA00023136"/>
    </source>
</evidence>
<evidence type="ECO:0000256" key="2">
    <source>
        <dbReference type="ARBA" id="ARBA00022692"/>
    </source>
</evidence>
<keyword evidence="3" id="KW-1133">Transmembrane helix</keyword>
<dbReference type="RefSeq" id="WP_378018679.1">
    <property type="nucleotide sequence ID" value="NZ_JBHSKT010000015.1"/>
</dbReference>
<organism evidence="7 8">
    <name type="scientific">Adhaeribacter terreus</name>
    <dbReference type="NCBI Taxonomy" id="529703"/>
    <lineage>
        <taxon>Bacteria</taxon>
        <taxon>Pseudomonadati</taxon>
        <taxon>Bacteroidota</taxon>
        <taxon>Cytophagia</taxon>
        <taxon>Cytophagales</taxon>
        <taxon>Hymenobacteraceae</taxon>
        <taxon>Adhaeribacter</taxon>
    </lineage>
</organism>
<evidence type="ECO:0000256" key="3">
    <source>
        <dbReference type="ARBA" id="ARBA00022989"/>
    </source>
</evidence>
<dbReference type="PANTHER" id="PTHR30441:SF8">
    <property type="entry name" value="DUF748 DOMAIN-CONTAINING PROTEIN"/>
    <property type="match status" value="1"/>
</dbReference>
<keyword evidence="8" id="KW-1185">Reference proteome</keyword>
<feature type="region of interest" description="Disordered" evidence="5">
    <location>
        <begin position="1450"/>
        <end position="1479"/>
    </location>
</feature>
<keyword evidence="2" id="KW-0812">Transmembrane</keyword>